<evidence type="ECO:0000256" key="2">
    <source>
        <dbReference type="ARBA" id="ARBA00008017"/>
    </source>
</evidence>
<dbReference type="PROSITE" id="PS01246">
    <property type="entry name" value="UPF0003"/>
    <property type="match status" value="1"/>
</dbReference>
<dbReference type="RefSeq" id="WP_380868884.1">
    <property type="nucleotide sequence ID" value="NZ_JBHUMA010000006.1"/>
</dbReference>
<keyword evidence="6 7" id="KW-0472">Membrane</keyword>
<name>A0ABW5NK28_9SPHI</name>
<keyword evidence="3" id="KW-1003">Cell membrane</keyword>
<feature type="transmembrane region" description="Helical" evidence="7">
    <location>
        <begin position="30"/>
        <end position="51"/>
    </location>
</feature>
<feature type="domain" description="Mechanosensitive ion channel MscS" evidence="8">
    <location>
        <begin position="117"/>
        <end position="183"/>
    </location>
</feature>
<dbReference type="InterPro" id="IPR049278">
    <property type="entry name" value="MS_channel_C"/>
</dbReference>
<keyword evidence="4 7" id="KW-0812">Transmembrane</keyword>
<keyword evidence="5 7" id="KW-1133">Transmembrane helix</keyword>
<evidence type="ECO:0000256" key="5">
    <source>
        <dbReference type="ARBA" id="ARBA00022989"/>
    </source>
</evidence>
<dbReference type="InterPro" id="IPR011066">
    <property type="entry name" value="MscS_channel_C_sf"/>
</dbReference>
<dbReference type="InterPro" id="IPR045275">
    <property type="entry name" value="MscS_archaea/bacteria_type"/>
</dbReference>
<feature type="domain" description="Mechanosensitive ion channel MscS C-terminal" evidence="9">
    <location>
        <begin position="192"/>
        <end position="272"/>
    </location>
</feature>
<dbReference type="SUPFAM" id="SSF50182">
    <property type="entry name" value="Sm-like ribonucleoproteins"/>
    <property type="match status" value="1"/>
</dbReference>
<comment type="caution">
    <text evidence="11">The sequence shown here is derived from an EMBL/GenBank/DDBJ whole genome shotgun (WGS) entry which is preliminary data.</text>
</comment>
<dbReference type="SUPFAM" id="SSF82689">
    <property type="entry name" value="Mechanosensitive channel protein MscS (YggB), C-terminal domain"/>
    <property type="match status" value="1"/>
</dbReference>
<dbReference type="InterPro" id="IPR006686">
    <property type="entry name" value="MscS_channel_CS"/>
</dbReference>
<proteinExistence type="inferred from homology"/>
<dbReference type="Pfam" id="PF00924">
    <property type="entry name" value="MS_channel_2nd"/>
    <property type="match status" value="1"/>
</dbReference>
<dbReference type="PANTHER" id="PTHR30221:SF1">
    <property type="entry name" value="SMALL-CONDUCTANCE MECHANOSENSITIVE CHANNEL"/>
    <property type="match status" value="1"/>
</dbReference>
<evidence type="ECO:0000256" key="4">
    <source>
        <dbReference type="ARBA" id="ARBA00022692"/>
    </source>
</evidence>
<evidence type="ECO:0000256" key="1">
    <source>
        <dbReference type="ARBA" id="ARBA00004651"/>
    </source>
</evidence>
<evidence type="ECO:0000256" key="6">
    <source>
        <dbReference type="ARBA" id="ARBA00023136"/>
    </source>
</evidence>
<dbReference type="SUPFAM" id="SSF82861">
    <property type="entry name" value="Mechanosensitive channel protein MscS (YggB), transmembrane region"/>
    <property type="match status" value="1"/>
</dbReference>
<dbReference type="PANTHER" id="PTHR30221">
    <property type="entry name" value="SMALL-CONDUCTANCE MECHANOSENSITIVE CHANNEL"/>
    <property type="match status" value="1"/>
</dbReference>
<organism evidence="11 12">
    <name type="scientific">Sphingobacterium corticis</name>
    <dbReference type="NCBI Taxonomy" id="1812823"/>
    <lineage>
        <taxon>Bacteria</taxon>
        <taxon>Pseudomonadati</taxon>
        <taxon>Bacteroidota</taxon>
        <taxon>Sphingobacteriia</taxon>
        <taxon>Sphingobacteriales</taxon>
        <taxon>Sphingobacteriaceae</taxon>
        <taxon>Sphingobacterium</taxon>
    </lineage>
</organism>
<comment type="subcellular location">
    <subcellularLocation>
        <location evidence="1">Cell membrane</location>
        <topology evidence="1">Multi-pass membrane protein</topology>
    </subcellularLocation>
</comment>
<evidence type="ECO:0000256" key="7">
    <source>
        <dbReference type="SAM" id="Phobius"/>
    </source>
</evidence>
<keyword evidence="12" id="KW-1185">Reference proteome</keyword>
<sequence length="288" mass="31676">MDNIEIENISQLEKYVDKLMDAAVAMAPRIFTAIISAILIYLVGIWLIRLIKRIASKAFIKRRMEISLQNFLINLISWSLNILLFIIVITQLGVQTSAFVAMIGAAGLAIGLALQGSLSNFAGGILILVLKPFRVGDYISSSAGISGTVQLIDIFNTKLLSPQNQLVVVPNGTLSNSQITNFTVTGTRRTWFDIGVSYDTDLRLAKHVLMDVISKNQHAFSEPAPQVVVTELGDSAVNLSVRVTTNNKDFWAMQEELIIECKVALEKNGIEIPFPQSEIRVRNGNISS</sequence>
<dbReference type="Proteomes" id="UP001597393">
    <property type="component" value="Unassembled WGS sequence"/>
</dbReference>
<evidence type="ECO:0000259" key="10">
    <source>
        <dbReference type="Pfam" id="PF21088"/>
    </source>
</evidence>
<dbReference type="InterPro" id="IPR011014">
    <property type="entry name" value="MscS_channel_TM-2"/>
</dbReference>
<feature type="transmembrane region" description="Helical" evidence="7">
    <location>
        <begin position="98"/>
        <end position="130"/>
    </location>
</feature>
<comment type="similarity">
    <text evidence="2">Belongs to the MscS (TC 1.A.23) family.</text>
</comment>
<evidence type="ECO:0000256" key="3">
    <source>
        <dbReference type="ARBA" id="ARBA00022475"/>
    </source>
</evidence>
<dbReference type="Pfam" id="PF21088">
    <property type="entry name" value="MS_channel_1st"/>
    <property type="match status" value="1"/>
</dbReference>
<dbReference type="Pfam" id="PF21082">
    <property type="entry name" value="MS_channel_3rd"/>
    <property type="match status" value="1"/>
</dbReference>
<dbReference type="Gene3D" id="2.30.30.60">
    <property type="match status" value="1"/>
</dbReference>
<evidence type="ECO:0000259" key="9">
    <source>
        <dbReference type="Pfam" id="PF21082"/>
    </source>
</evidence>
<dbReference type="InterPro" id="IPR023408">
    <property type="entry name" value="MscS_beta-dom_sf"/>
</dbReference>
<dbReference type="InterPro" id="IPR049142">
    <property type="entry name" value="MS_channel_1st"/>
</dbReference>
<gene>
    <name evidence="11" type="ORF">ACFSQ3_07305</name>
</gene>
<reference evidence="12" key="1">
    <citation type="journal article" date="2019" name="Int. J. Syst. Evol. Microbiol.">
        <title>The Global Catalogue of Microorganisms (GCM) 10K type strain sequencing project: providing services to taxonomists for standard genome sequencing and annotation.</title>
        <authorList>
            <consortium name="The Broad Institute Genomics Platform"/>
            <consortium name="The Broad Institute Genome Sequencing Center for Infectious Disease"/>
            <person name="Wu L."/>
            <person name="Ma J."/>
        </authorList>
    </citation>
    <scope>NUCLEOTIDE SEQUENCE [LARGE SCALE GENOMIC DNA]</scope>
    <source>
        <strain evidence="12">KCTC 42248</strain>
    </source>
</reference>
<evidence type="ECO:0000313" key="12">
    <source>
        <dbReference type="Proteomes" id="UP001597393"/>
    </source>
</evidence>
<accession>A0ABW5NK28</accession>
<evidence type="ECO:0000259" key="8">
    <source>
        <dbReference type="Pfam" id="PF00924"/>
    </source>
</evidence>
<feature type="transmembrane region" description="Helical" evidence="7">
    <location>
        <begin position="71"/>
        <end position="92"/>
    </location>
</feature>
<dbReference type="InterPro" id="IPR006685">
    <property type="entry name" value="MscS_channel_2nd"/>
</dbReference>
<dbReference type="Gene3D" id="3.30.70.100">
    <property type="match status" value="1"/>
</dbReference>
<evidence type="ECO:0000313" key="11">
    <source>
        <dbReference type="EMBL" id="MFD2598755.1"/>
    </source>
</evidence>
<dbReference type="EMBL" id="JBHUMA010000006">
    <property type="protein sequence ID" value="MFD2598755.1"/>
    <property type="molecule type" value="Genomic_DNA"/>
</dbReference>
<protein>
    <submittedName>
        <fullName evidence="11">Mechanosensitive ion channel family protein</fullName>
    </submittedName>
</protein>
<feature type="domain" description="Mechanosensitive ion channel transmembrane helices 2/3" evidence="10">
    <location>
        <begin position="82"/>
        <end position="115"/>
    </location>
</feature>
<dbReference type="InterPro" id="IPR010920">
    <property type="entry name" value="LSM_dom_sf"/>
</dbReference>
<dbReference type="Gene3D" id="1.10.287.1260">
    <property type="match status" value="1"/>
</dbReference>